<feature type="domain" description="Cytochrome c" evidence="6">
    <location>
        <begin position="22"/>
        <end position="103"/>
    </location>
</feature>
<name>A0A7J0BJK2_9BACT</name>
<keyword evidence="3 4" id="KW-0408">Iron</keyword>
<feature type="chain" id="PRO_5029516708" evidence="5">
    <location>
        <begin position="25"/>
        <end position="103"/>
    </location>
</feature>
<evidence type="ECO:0000259" key="6">
    <source>
        <dbReference type="PROSITE" id="PS51007"/>
    </source>
</evidence>
<evidence type="ECO:0000256" key="5">
    <source>
        <dbReference type="SAM" id="SignalP"/>
    </source>
</evidence>
<reference evidence="7 8" key="1">
    <citation type="submission" date="2020-05" db="EMBL/GenBank/DDBJ databases">
        <title>Draft genome sequence of Desulfovibrio sp. strain HN2T.</title>
        <authorList>
            <person name="Ueno A."/>
            <person name="Tamazawa S."/>
            <person name="Tamamura S."/>
            <person name="Murakami T."/>
            <person name="Kiyama T."/>
            <person name="Inomata H."/>
            <person name="Amano Y."/>
            <person name="Miyakawa K."/>
            <person name="Tamaki H."/>
            <person name="Naganuma T."/>
            <person name="Kaneko K."/>
        </authorList>
    </citation>
    <scope>NUCLEOTIDE SEQUENCE [LARGE SCALE GENOMIC DNA]</scope>
    <source>
        <strain evidence="7 8">HN2</strain>
    </source>
</reference>
<proteinExistence type="predicted"/>
<keyword evidence="2 4" id="KW-0479">Metal-binding</keyword>
<evidence type="ECO:0000256" key="3">
    <source>
        <dbReference type="ARBA" id="ARBA00023004"/>
    </source>
</evidence>
<dbReference type="InterPro" id="IPR009056">
    <property type="entry name" value="Cyt_c-like_dom"/>
</dbReference>
<dbReference type="AlphaFoldDB" id="A0A7J0BJK2"/>
<keyword evidence="1 4" id="KW-0349">Heme</keyword>
<protein>
    <submittedName>
        <fullName evidence="7">Cytochrome c-553</fullName>
    </submittedName>
</protein>
<evidence type="ECO:0000256" key="4">
    <source>
        <dbReference type="PROSITE-ProRule" id="PRU00433"/>
    </source>
</evidence>
<dbReference type="EMBL" id="BLVO01000013">
    <property type="protein sequence ID" value="GFM33819.1"/>
    <property type="molecule type" value="Genomic_DNA"/>
</dbReference>
<gene>
    <name evidence="7" type="primary">cyf</name>
    <name evidence="7" type="ORF">DSM101010T_21840</name>
</gene>
<dbReference type="Gene3D" id="1.10.760.10">
    <property type="entry name" value="Cytochrome c-like domain"/>
    <property type="match status" value="1"/>
</dbReference>
<keyword evidence="5" id="KW-0732">Signal</keyword>
<evidence type="ECO:0000313" key="8">
    <source>
        <dbReference type="Proteomes" id="UP000503840"/>
    </source>
</evidence>
<dbReference type="GO" id="GO:0009055">
    <property type="term" value="F:electron transfer activity"/>
    <property type="evidence" value="ECO:0007669"/>
    <property type="project" value="InterPro"/>
</dbReference>
<evidence type="ECO:0000256" key="2">
    <source>
        <dbReference type="ARBA" id="ARBA00022723"/>
    </source>
</evidence>
<comment type="caution">
    <text evidence="7">The sequence shown here is derived from an EMBL/GenBank/DDBJ whole genome shotgun (WGS) entry which is preliminary data.</text>
</comment>
<feature type="signal peptide" evidence="5">
    <location>
        <begin position="1"/>
        <end position="24"/>
    </location>
</feature>
<dbReference type="PROSITE" id="PS51007">
    <property type="entry name" value="CYTC"/>
    <property type="match status" value="1"/>
</dbReference>
<evidence type="ECO:0000256" key="1">
    <source>
        <dbReference type="ARBA" id="ARBA00022617"/>
    </source>
</evidence>
<keyword evidence="8" id="KW-1185">Reference proteome</keyword>
<evidence type="ECO:0000313" key="7">
    <source>
        <dbReference type="EMBL" id="GFM33819.1"/>
    </source>
</evidence>
<organism evidence="7 8">
    <name type="scientific">Desulfovibrio subterraneus</name>
    <dbReference type="NCBI Taxonomy" id="2718620"/>
    <lineage>
        <taxon>Bacteria</taxon>
        <taxon>Pseudomonadati</taxon>
        <taxon>Thermodesulfobacteriota</taxon>
        <taxon>Desulfovibrionia</taxon>
        <taxon>Desulfovibrionales</taxon>
        <taxon>Desulfovibrionaceae</taxon>
        <taxon>Desulfovibrio</taxon>
    </lineage>
</organism>
<dbReference type="GO" id="GO:0020037">
    <property type="term" value="F:heme binding"/>
    <property type="evidence" value="ECO:0007669"/>
    <property type="project" value="InterPro"/>
</dbReference>
<accession>A0A7J0BJK2</accession>
<dbReference type="InterPro" id="IPR036909">
    <property type="entry name" value="Cyt_c-like_dom_sf"/>
</dbReference>
<dbReference type="Pfam" id="PF00034">
    <property type="entry name" value="Cytochrom_C"/>
    <property type="match status" value="1"/>
</dbReference>
<dbReference type="SUPFAM" id="SSF46626">
    <property type="entry name" value="Cytochrome c"/>
    <property type="match status" value="1"/>
</dbReference>
<sequence length="103" mass="10928">MKRLLVALSVSAALIMGSSLIAFSQDGASLYKACQGCHGAQGEKLAMGVGAPLKGQSADDLSKKMHGYKDGSYGHAKKAVMENLMKRFDDAQIQVLADHIAKF</sequence>
<dbReference type="Proteomes" id="UP000503840">
    <property type="component" value="Unassembled WGS sequence"/>
</dbReference>
<dbReference type="RefSeq" id="WP_174405475.1">
    <property type="nucleotide sequence ID" value="NZ_BLVO01000013.1"/>
</dbReference>
<dbReference type="GO" id="GO:0046872">
    <property type="term" value="F:metal ion binding"/>
    <property type="evidence" value="ECO:0007669"/>
    <property type="project" value="UniProtKB-KW"/>
</dbReference>